<dbReference type="RefSeq" id="WP_267614695.1">
    <property type="nucleotide sequence ID" value="NZ_JAOVZQ010000001.1"/>
</dbReference>
<dbReference type="Pfam" id="PF00034">
    <property type="entry name" value="Cytochrom_C"/>
    <property type="match status" value="1"/>
</dbReference>
<evidence type="ECO:0000313" key="10">
    <source>
        <dbReference type="Proteomes" id="UP001081283"/>
    </source>
</evidence>
<keyword evidence="10" id="KW-1185">Reference proteome</keyword>
<dbReference type="SUPFAM" id="SSF46626">
    <property type="entry name" value="Cytochrome c"/>
    <property type="match status" value="1"/>
</dbReference>
<evidence type="ECO:0000256" key="3">
    <source>
        <dbReference type="ARBA" id="ARBA00022723"/>
    </source>
</evidence>
<keyword evidence="4" id="KW-0249">Electron transport</keyword>
<evidence type="ECO:0000256" key="5">
    <source>
        <dbReference type="ARBA" id="ARBA00023004"/>
    </source>
</evidence>
<keyword evidence="5 6" id="KW-0408">Iron</keyword>
<feature type="signal peptide" evidence="7">
    <location>
        <begin position="1"/>
        <end position="21"/>
    </location>
</feature>
<dbReference type="Proteomes" id="UP001081283">
    <property type="component" value="Unassembled WGS sequence"/>
</dbReference>
<evidence type="ECO:0000259" key="8">
    <source>
        <dbReference type="PROSITE" id="PS51007"/>
    </source>
</evidence>
<keyword evidence="7" id="KW-0732">Signal</keyword>
<evidence type="ECO:0000256" key="1">
    <source>
        <dbReference type="ARBA" id="ARBA00022448"/>
    </source>
</evidence>
<dbReference type="InterPro" id="IPR050597">
    <property type="entry name" value="Cytochrome_c_Oxidase_Subunit"/>
</dbReference>
<accession>A0ABT3YLT6</accession>
<organism evidence="9 10">
    <name type="scientific">Hoeflea ulvae</name>
    <dbReference type="NCBI Taxonomy" id="2983764"/>
    <lineage>
        <taxon>Bacteria</taxon>
        <taxon>Pseudomonadati</taxon>
        <taxon>Pseudomonadota</taxon>
        <taxon>Alphaproteobacteria</taxon>
        <taxon>Hyphomicrobiales</taxon>
        <taxon>Rhizobiaceae</taxon>
        <taxon>Hoeflea</taxon>
    </lineage>
</organism>
<dbReference type="EMBL" id="JAOVZQ010000001">
    <property type="protein sequence ID" value="MCY0096865.1"/>
    <property type="molecule type" value="Genomic_DNA"/>
</dbReference>
<protein>
    <submittedName>
        <fullName evidence="9">C-type cytochrome</fullName>
    </submittedName>
</protein>
<dbReference type="PANTHER" id="PTHR33751:SF9">
    <property type="entry name" value="CYTOCHROME C4"/>
    <property type="match status" value="1"/>
</dbReference>
<keyword evidence="3 6" id="KW-0479">Metal-binding</keyword>
<dbReference type="InterPro" id="IPR009056">
    <property type="entry name" value="Cyt_c-like_dom"/>
</dbReference>
<keyword evidence="2 6" id="KW-0349">Heme</keyword>
<name>A0ABT3YLT6_9HYPH</name>
<evidence type="ECO:0000256" key="6">
    <source>
        <dbReference type="PROSITE-ProRule" id="PRU00433"/>
    </source>
</evidence>
<sequence length="101" mass="10676">MSISRLSLALVALLAPFAAHAEDSAVPAKAAACVSCHSADGNPLVAGVPILAGQRADYMAMALRAYREGRRTGGPAGVMAFYVKDMSDQDIEEIVQWFAEH</sequence>
<keyword evidence="1" id="KW-0813">Transport</keyword>
<evidence type="ECO:0000256" key="2">
    <source>
        <dbReference type="ARBA" id="ARBA00022617"/>
    </source>
</evidence>
<evidence type="ECO:0000313" key="9">
    <source>
        <dbReference type="EMBL" id="MCY0096865.1"/>
    </source>
</evidence>
<dbReference type="InterPro" id="IPR036909">
    <property type="entry name" value="Cyt_c-like_dom_sf"/>
</dbReference>
<comment type="caution">
    <text evidence="9">The sequence shown here is derived from an EMBL/GenBank/DDBJ whole genome shotgun (WGS) entry which is preliminary data.</text>
</comment>
<dbReference type="Gene3D" id="1.10.760.10">
    <property type="entry name" value="Cytochrome c-like domain"/>
    <property type="match status" value="1"/>
</dbReference>
<evidence type="ECO:0000256" key="4">
    <source>
        <dbReference type="ARBA" id="ARBA00022982"/>
    </source>
</evidence>
<reference evidence="9" key="1">
    <citation type="submission" date="2022-10" db="EMBL/GenBank/DDBJ databases">
        <title>Hoeflea sp. J2-29, isolated from marine algae.</title>
        <authorList>
            <person name="Kristyanto S."/>
            <person name="Kim J.M."/>
            <person name="Jeon C.O."/>
        </authorList>
    </citation>
    <scope>NUCLEOTIDE SEQUENCE</scope>
    <source>
        <strain evidence="9">J2-29</strain>
    </source>
</reference>
<proteinExistence type="predicted"/>
<evidence type="ECO:0000256" key="7">
    <source>
        <dbReference type="SAM" id="SignalP"/>
    </source>
</evidence>
<feature type="domain" description="Cytochrome c" evidence="8">
    <location>
        <begin position="18"/>
        <end position="101"/>
    </location>
</feature>
<dbReference type="PANTHER" id="PTHR33751">
    <property type="entry name" value="CBB3-TYPE CYTOCHROME C OXIDASE SUBUNIT FIXP"/>
    <property type="match status" value="1"/>
</dbReference>
<dbReference type="PROSITE" id="PS51007">
    <property type="entry name" value="CYTC"/>
    <property type="match status" value="1"/>
</dbReference>
<gene>
    <name evidence="9" type="ORF">OEG82_23030</name>
</gene>
<feature type="chain" id="PRO_5045489082" evidence="7">
    <location>
        <begin position="22"/>
        <end position="101"/>
    </location>
</feature>